<dbReference type="Proteomes" id="UP000702209">
    <property type="component" value="Unassembled WGS sequence"/>
</dbReference>
<accession>A0ABS0CR51</accession>
<proteinExistence type="predicted"/>
<feature type="compositionally biased region" description="Basic and acidic residues" evidence="1">
    <location>
        <begin position="53"/>
        <end position="73"/>
    </location>
</feature>
<evidence type="ECO:0000256" key="1">
    <source>
        <dbReference type="SAM" id="MobiDB-lite"/>
    </source>
</evidence>
<name>A0ABS0CR51_9NOCA</name>
<feature type="region of interest" description="Disordered" evidence="1">
    <location>
        <begin position="34"/>
        <end position="73"/>
    </location>
</feature>
<reference evidence="2 3" key="1">
    <citation type="submission" date="2020-10" db="EMBL/GenBank/DDBJ databases">
        <title>Identification of Nocardia species via Next-generation sequencing and recognition of intraspecies genetic diversity.</title>
        <authorList>
            <person name="Li P."/>
            <person name="Li P."/>
            <person name="Lu B."/>
        </authorList>
    </citation>
    <scope>NUCLEOTIDE SEQUENCE [LARGE SCALE GENOMIC DNA]</scope>
    <source>
        <strain evidence="2 3">BJ06-0157</strain>
    </source>
</reference>
<gene>
    <name evidence="2" type="ORF">IU459_12070</name>
</gene>
<keyword evidence="3" id="KW-1185">Reference proteome</keyword>
<sequence>MSELTEDRVREIVCEELDQRKATTRARLNDQLAKWRADRERAAQTPTLGEVTPARRDDSTDRDGRGPAEESTT</sequence>
<dbReference type="RefSeq" id="WP_195129587.1">
    <property type="nucleotide sequence ID" value="NZ_JADLQX010000007.1"/>
</dbReference>
<organism evidence="2 3">
    <name type="scientific">Nocardia amamiensis</name>
    <dbReference type="NCBI Taxonomy" id="404578"/>
    <lineage>
        <taxon>Bacteria</taxon>
        <taxon>Bacillati</taxon>
        <taxon>Actinomycetota</taxon>
        <taxon>Actinomycetes</taxon>
        <taxon>Mycobacteriales</taxon>
        <taxon>Nocardiaceae</taxon>
        <taxon>Nocardia</taxon>
    </lineage>
</organism>
<comment type="caution">
    <text evidence="2">The sequence shown here is derived from an EMBL/GenBank/DDBJ whole genome shotgun (WGS) entry which is preliminary data.</text>
</comment>
<protein>
    <submittedName>
        <fullName evidence="2">Uncharacterized protein</fullName>
    </submittedName>
</protein>
<evidence type="ECO:0000313" key="3">
    <source>
        <dbReference type="Proteomes" id="UP000702209"/>
    </source>
</evidence>
<evidence type="ECO:0000313" key="2">
    <source>
        <dbReference type="EMBL" id="MBF6298278.1"/>
    </source>
</evidence>
<dbReference type="EMBL" id="JADLQX010000007">
    <property type="protein sequence ID" value="MBF6298278.1"/>
    <property type="molecule type" value="Genomic_DNA"/>
</dbReference>